<dbReference type="Proteomes" id="UP000001555">
    <property type="component" value="Unassembled WGS sequence"/>
</dbReference>
<dbReference type="PANTHER" id="PTHR10380:SF173">
    <property type="entry name" value="CUTICULAR PROTEIN 47EF, ISOFORM C-RELATED"/>
    <property type="match status" value="1"/>
</dbReference>
<dbReference type="InParanoid" id="B7PXX7"/>
<dbReference type="Pfam" id="PF00379">
    <property type="entry name" value="Chitin_bind_4"/>
    <property type="match status" value="1"/>
</dbReference>
<reference evidence="4 6" key="1">
    <citation type="submission" date="2008-03" db="EMBL/GenBank/DDBJ databases">
        <title>Annotation of Ixodes scapularis.</title>
        <authorList>
            <consortium name="Ixodes scapularis Genome Project Consortium"/>
            <person name="Caler E."/>
            <person name="Hannick L.I."/>
            <person name="Bidwell S."/>
            <person name="Joardar V."/>
            <person name="Thiagarajan M."/>
            <person name="Amedeo P."/>
            <person name="Galinsky K.J."/>
            <person name="Schobel S."/>
            <person name="Inman J."/>
            <person name="Hostetler J."/>
            <person name="Miller J."/>
            <person name="Hammond M."/>
            <person name="Megy K."/>
            <person name="Lawson D."/>
            <person name="Kodira C."/>
            <person name="Sutton G."/>
            <person name="Meyer J."/>
            <person name="Hill C.A."/>
            <person name="Birren B."/>
            <person name="Nene V."/>
            <person name="Collins F."/>
            <person name="Alarcon-Chaidez F."/>
            <person name="Wikel S."/>
            <person name="Strausberg R."/>
        </authorList>
    </citation>
    <scope>NUCLEOTIDE SEQUENCE [LARGE SCALE GENOMIC DNA]</scope>
    <source>
        <strain evidence="6">Wikel</strain>
        <strain evidence="4">Wikel colony</strain>
    </source>
</reference>
<evidence type="ECO:0000256" key="1">
    <source>
        <dbReference type="ARBA" id="ARBA00022460"/>
    </source>
</evidence>
<protein>
    <submittedName>
        <fullName evidence="4 5">Cuticle protein, putative</fullName>
    </submittedName>
</protein>
<dbReference type="VEuPathDB" id="VectorBase:ISCW020433"/>
<reference evidence="5" key="2">
    <citation type="submission" date="2020-05" db="UniProtKB">
        <authorList>
            <consortium name="EnsemblMetazoa"/>
        </authorList>
    </citation>
    <scope>IDENTIFICATION</scope>
    <source>
        <strain evidence="5">wikel</strain>
    </source>
</reference>
<evidence type="ECO:0000313" key="4">
    <source>
        <dbReference type="EMBL" id="EEC11449.1"/>
    </source>
</evidence>
<dbReference type="GO" id="GO:0008010">
    <property type="term" value="F:structural constituent of chitin-based larval cuticle"/>
    <property type="evidence" value="ECO:0000318"/>
    <property type="project" value="GO_Central"/>
</dbReference>
<organism>
    <name type="scientific">Ixodes scapularis</name>
    <name type="common">Black-legged tick</name>
    <name type="synonym">Deer tick</name>
    <dbReference type="NCBI Taxonomy" id="6945"/>
    <lineage>
        <taxon>Eukaryota</taxon>
        <taxon>Metazoa</taxon>
        <taxon>Ecdysozoa</taxon>
        <taxon>Arthropoda</taxon>
        <taxon>Chelicerata</taxon>
        <taxon>Arachnida</taxon>
        <taxon>Acari</taxon>
        <taxon>Parasitiformes</taxon>
        <taxon>Ixodida</taxon>
        <taxon>Ixodoidea</taxon>
        <taxon>Ixodidae</taxon>
        <taxon>Ixodinae</taxon>
        <taxon>Ixodes</taxon>
    </lineage>
</organism>
<evidence type="ECO:0000313" key="6">
    <source>
        <dbReference type="Proteomes" id="UP000001555"/>
    </source>
</evidence>
<dbReference type="EMBL" id="DS816548">
    <property type="protein sequence ID" value="EEC11449.1"/>
    <property type="molecule type" value="Genomic_DNA"/>
</dbReference>
<dbReference type="InterPro" id="IPR000618">
    <property type="entry name" value="Insect_cuticle"/>
</dbReference>
<dbReference type="HOGENOM" id="CLU_1225992_0_0_1"/>
<dbReference type="AlphaFoldDB" id="B7PXX7"/>
<evidence type="ECO:0000256" key="2">
    <source>
        <dbReference type="PROSITE-ProRule" id="PRU00497"/>
    </source>
</evidence>
<dbReference type="OrthoDB" id="6509490at2759"/>
<gene>
    <name evidence="4" type="ORF">IscW_ISCW020433</name>
</gene>
<dbReference type="GO" id="GO:0062129">
    <property type="term" value="C:chitin-based extracellular matrix"/>
    <property type="evidence" value="ECO:0000318"/>
    <property type="project" value="GO_Central"/>
</dbReference>
<evidence type="ECO:0000256" key="3">
    <source>
        <dbReference type="SAM" id="MobiDB-lite"/>
    </source>
</evidence>
<evidence type="ECO:0000313" key="5">
    <source>
        <dbReference type="EnsemblMetazoa" id="ISCW020433-PA"/>
    </source>
</evidence>
<keyword evidence="1 2" id="KW-0193">Cuticle</keyword>
<dbReference type="PANTHER" id="PTHR10380">
    <property type="entry name" value="CUTICLE PROTEIN"/>
    <property type="match status" value="1"/>
</dbReference>
<dbReference type="PaxDb" id="6945-B7PXX7"/>
<sequence length="226" mass="24736">MGVYAPQPYQFGYETQDEYGNRQSRHEQDAGNGVKTGSYGYRDAYGLFRQVQYVADSGGFRAWVKTNEPGTQDSAPAAAKIESQQPHPSALAAAHTAAHYAVAAHPRAVHLSPAFSSVRKVPVHHSLYPVGAATARHASIQRAYSHQVALPPVVSALASSPVVVDLDQGGPYRAVKKVRRPKPVEFFKKSIIRKRRPKTPRVRVRVVSTTKNGELIAADLPVYKDK</sequence>
<dbReference type="InterPro" id="IPR050468">
    <property type="entry name" value="Cuticle_Struct_Prot"/>
</dbReference>
<dbReference type="Gene3D" id="3.10.50.10">
    <property type="match status" value="1"/>
</dbReference>
<dbReference type="PROSITE" id="PS51155">
    <property type="entry name" value="CHIT_BIND_RR_2"/>
    <property type="match status" value="1"/>
</dbReference>
<accession>B7PXX7</accession>
<feature type="region of interest" description="Disordered" evidence="3">
    <location>
        <begin position="1"/>
        <end position="35"/>
    </location>
</feature>
<dbReference type="EnsemblMetazoa" id="ISCW020433-RA">
    <property type="protein sequence ID" value="ISCW020433-PA"/>
    <property type="gene ID" value="ISCW020433"/>
</dbReference>
<proteinExistence type="predicted"/>
<dbReference type="InterPro" id="IPR029070">
    <property type="entry name" value="Chitinase_insertion_sf"/>
</dbReference>
<name>B7PXX7_IXOSC</name>
<keyword evidence="6" id="KW-1185">Reference proteome</keyword>
<dbReference type="VEuPathDB" id="VectorBase:ISCP_002946"/>
<dbReference type="EMBL" id="ABJB010794817">
    <property type="status" value="NOT_ANNOTATED_CDS"/>
    <property type="molecule type" value="Genomic_DNA"/>
</dbReference>
<dbReference type="VEuPathDB" id="VectorBase:ISCI020433"/>